<gene>
    <name evidence="1" type="ORF">GCM10010515_75440</name>
</gene>
<reference evidence="1" key="2">
    <citation type="submission" date="2020-09" db="EMBL/GenBank/DDBJ databases">
        <authorList>
            <person name="Sun Q."/>
            <person name="Ohkuma M."/>
        </authorList>
    </citation>
    <scope>NUCLEOTIDE SEQUENCE</scope>
    <source>
        <strain evidence="1">JCM 4956</strain>
    </source>
</reference>
<organism evidence="1 2">
    <name type="scientific">Streptomyces fructofermentans</name>
    <dbReference type="NCBI Taxonomy" id="152141"/>
    <lineage>
        <taxon>Bacteria</taxon>
        <taxon>Bacillati</taxon>
        <taxon>Actinomycetota</taxon>
        <taxon>Actinomycetes</taxon>
        <taxon>Kitasatosporales</taxon>
        <taxon>Streptomycetaceae</taxon>
        <taxon>Streptomyces</taxon>
    </lineage>
</organism>
<reference evidence="1" key="1">
    <citation type="journal article" date="2014" name="Int. J. Syst. Evol. Microbiol.">
        <title>Complete genome sequence of Corynebacterium casei LMG S-19264T (=DSM 44701T), isolated from a smear-ripened cheese.</title>
        <authorList>
            <consortium name="US DOE Joint Genome Institute (JGI-PGF)"/>
            <person name="Walter F."/>
            <person name="Albersmeier A."/>
            <person name="Kalinowski J."/>
            <person name="Ruckert C."/>
        </authorList>
    </citation>
    <scope>NUCLEOTIDE SEQUENCE</scope>
    <source>
        <strain evidence="1">JCM 4956</strain>
    </source>
</reference>
<dbReference type="Proteomes" id="UP000645555">
    <property type="component" value="Unassembled WGS sequence"/>
</dbReference>
<dbReference type="AlphaFoldDB" id="A0A918U6H5"/>
<comment type="caution">
    <text evidence="1">The sequence shown here is derived from an EMBL/GenBank/DDBJ whole genome shotgun (WGS) entry which is preliminary data.</text>
</comment>
<dbReference type="EMBL" id="BMWD01000052">
    <property type="protein sequence ID" value="GGX98059.1"/>
    <property type="molecule type" value="Genomic_DNA"/>
</dbReference>
<name>A0A918U6H5_9ACTN</name>
<accession>A0A918U6H5</accession>
<sequence>MLSPIDTAAVIRDGGAIGRHPKQIHEAVGWWLGACLVVTLKASGLAVAHDGHRVSARFADRLCQGAINAQHYACTVHLLGHASEQELLATAKGLESPAAWLSTEPTNDTVRIRLYTRHGTLLDESTGLSDIRDLIDCDHVPIPVNTKDKGTIESWPPPMADGARS</sequence>
<evidence type="ECO:0000313" key="2">
    <source>
        <dbReference type="Proteomes" id="UP000645555"/>
    </source>
</evidence>
<proteinExistence type="predicted"/>
<protein>
    <submittedName>
        <fullName evidence="1">Uncharacterized protein</fullName>
    </submittedName>
</protein>
<dbReference type="Gene3D" id="3.40.120.10">
    <property type="entry name" value="Alpha-D-Glucose-1,6-Bisphosphate, subunit A, domain 3"/>
    <property type="match status" value="1"/>
</dbReference>
<dbReference type="RefSeq" id="WP_190040160.1">
    <property type="nucleotide sequence ID" value="NZ_BMWD01000052.1"/>
</dbReference>
<keyword evidence="2" id="KW-1185">Reference proteome</keyword>
<evidence type="ECO:0000313" key="1">
    <source>
        <dbReference type="EMBL" id="GGX98059.1"/>
    </source>
</evidence>